<sequence length="178" mass="20700">MNSEINSGKVLRKLKEKETIKSFNCGDADLNDFLFNEAPLYSNALLAVTYIYEDKNNVLAYFSLANDRISLTDFEKTAEFNRFRKRRFVNDKRLKSYPAVKICRLGVSEDCKGFGIGTGLLNFIKNLFLITNKTGCRFLTVDAYREAIPFYIRNGFIPLEEEDKDEHTRLLFYDLKEK</sequence>
<dbReference type="InterPro" id="IPR016181">
    <property type="entry name" value="Acyl_CoA_acyltransferase"/>
</dbReference>
<reference evidence="7 8" key="1">
    <citation type="submission" date="2020-08" db="EMBL/GenBank/DDBJ databases">
        <title>Genome public.</title>
        <authorList>
            <person name="Liu C."/>
            <person name="Sun Q."/>
        </authorList>
    </citation>
    <scope>NUCLEOTIDE SEQUENCE [LARGE SCALE GENOMIC DNA]</scope>
    <source>
        <strain evidence="7 8">BX2</strain>
    </source>
</reference>
<keyword evidence="4" id="KW-0012">Acyltransferase</keyword>
<feature type="domain" description="N-acetyltransferase" evidence="6">
    <location>
        <begin position="101"/>
        <end position="171"/>
    </location>
</feature>
<organism evidence="7 8">
    <name type="scientific">Parabacteroides segnis</name>
    <dbReference type="NCBI Taxonomy" id="2763058"/>
    <lineage>
        <taxon>Bacteria</taxon>
        <taxon>Pseudomonadati</taxon>
        <taxon>Bacteroidota</taxon>
        <taxon>Bacteroidia</taxon>
        <taxon>Bacteroidales</taxon>
        <taxon>Tannerellaceae</taxon>
        <taxon>Parabacteroides</taxon>
    </lineage>
</organism>
<evidence type="ECO:0000313" key="8">
    <source>
        <dbReference type="Proteomes" id="UP000644010"/>
    </source>
</evidence>
<protein>
    <submittedName>
        <fullName evidence="7">GNAT family N-acetyltransferase</fullName>
    </submittedName>
</protein>
<keyword evidence="8" id="KW-1185">Reference proteome</keyword>
<dbReference type="RefSeq" id="WP_186959363.1">
    <property type="nucleotide sequence ID" value="NZ_JACOOI010000009.1"/>
</dbReference>
<keyword evidence="3" id="KW-0808">Transferase</keyword>
<dbReference type="Gene3D" id="3.40.630.30">
    <property type="match status" value="1"/>
</dbReference>
<dbReference type="Pfam" id="PF13673">
    <property type="entry name" value="Acetyltransf_10"/>
    <property type="match status" value="1"/>
</dbReference>
<evidence type="ECO:0000256" key="3">
    <source>
        <dbReference type="ARBA" id="ARBA00022679"/>
    </source>
</evidence>
<dbReference type="Proteomes" id="UP000644010">
    <property type="component" value="Unassembled WGS sequence"/>
</dbReference>
<dbReference type="InterPro" id="IPR000182">
    <property type="entry name" value="GNAT_dom"/>
</dbReference>
<accession>A0ABR7E1R7</accession>
<gene>
    <name evidence="7" type="ORF">H8S77_10560</name>
</gene>
<evidence type="ECO:0000256" key="4">
    <source>
        <dbReference type="ARBA" id="ARBA00023315"/>
    </source>
</evidence>
<dbReference type="EMBL" id="JACOOI010000009">
    <property type="protein sequence ID" value="MBC5643326.1"/>
    <property type="molecule type" value="Genomic_DNA"/>
</dbReference>
<comment type="catalytic activity">
    <reaction evidence="5">
        <text>glycyl-tRNA(Gly) + acetyl-CoA = N-acetylglycyl-tRNA(Gly) + CoA + H(+)</text>
        <dbReference type="Rhea" id="RHEA:81867"/>
        <dbReference type="Rhea" id="RHEA-COMP:9683"/>
        <dbReference type="Rhea" id="RHEA-COMP:19766"/>
        <dbReference type="ChEBI" id="CHEBI:15378"/>
        <dbReference type="ChEBI" id="CHEBI:57287"/>
        <dbReference type="ChEBI" id="CHEBI:57288"/>
        <dbReference type="ChEBI" id="CHEBI:78522"/>
        <dbReference type="ChEBI" id="CHEBI:232036"/>
    </reaction>
</comment>
<evidence type="ECO:0000256" key="1">
    <source>
        <dbReference type="ARBA" id="ARBA00022491"/>
    </source>
</evidence>
<evidence type="ECO:0000256" key="2">
    <source>
        <dbReference type="ARBA" id="ARBA00022649"/>
    </source>
</evidence>
<dbReference type="PANTHER" id="PTHR36449">
    <property type="entry name" value="ACETYLTRANSFERASE-RELATED"/>
    <property type="match status" value="1"/>
</dbReference>
<dbReference type="PANTHER" id="PTHR36449:SF1">
    <property type="entry name" value="ACETYLTRANSFERASE"/>
    <property type="match status" value="1"/>
</dbReference>
<keyword evidence="2" id="KW-1277">Toxin-antitoxin system</keyword>
<keyword evidence="1" id="KW-0678">Repressor</keyword>
<comment type="caution">
    <text evidence="7">The sequence shown here is derived from an EMBL/GenBank/DDBJ whole genome shotgun (WGS) entry which is preliminary data.</text>
</comment>
<evidence type="ECO:0000259" key="6">
    <source>
        <dbReference type="Pfam" id="PF13673"/>
    </source>
</evidence>
<dbReference type="SUPFAM" id="SSF55729">
    <property type="entry name" value="Acyl-CoA N-acyltransferases (Nat)"/>
    <property type="match status" value="1"/>
</dbReference>
<evidence type="ECO:0000256" key="5">
    <source>
        <dbReference type="ARBA" id="ARBA00049880"/>
    </source>
</evidence>
<proteinExistence type="predicted"/>
<name>A0ABR7E1R7_9BACT</name>
<evidence type="ECO:0000313" key="7">
    <source>
        <dbReference type="EMBL" id="MBC5643326.1"/>
    </source>
</evidence>